<dbReference type="EMBL" id="FRDI01000003">
    <property type="protein sequence ID" value="SHN55418.1"/>
    <property type="molecule type" value="Genomic_DNA"/>
</dbReference>
<dbReference type="InterPro" id="IPR001227">
    <property type="entry name" value="Ac_transferase_dom_sf"/>
</dbReference>
<dbReference type="GO" id="GO:0005829">
    <property type="term" value="C:cytosol"/>
    <property type="evidence" value="ECO:0007669"/>
    <property type="project" value="TreeGrafter"/>
</dbReference>
<dbReference type="InterPro" id="IPR050858">
    <property type="entry name" value="Mal-CoA-ACP_Trans/PKS_FabD"/>
</dbReference>
<evidence type="ECO:0000256" key="5">
    <source>
        <dbReference type="ARBA" id="ARBA00048462"/>
    </source>
</evidence>
<feature type="active site" evidence="7">
    <location>
        <position position="200"/>
    </location>
</feature>
<dbReference type="SMART" id="SM00827">
    <property type="entry name" value="PKS_AT"/>
    <property type="match status" value="1"/>
</dbReference>
<evidence type="ECO:0000256" key="2">
    <source>
        <dbReference type="ARBA" id="ARBA00018953"/>
    </source>
</evidence>
<dbReference type="PIRSF" id="PIRSF000446">
    <property type="entry name" value="Mct"/>
    <property type="match status" value="1"/>
</dbReference>
<dbReference type="SUPFAM" id="SSF55048">
    <property type="entry name" value="Probable ACP-binding domain of malonyl-CoA ACP transacylase"/>
    <property type="match status" value="1"/>
</dbReference>
<dbReference type="GO" id="GO:0006633">
    <property type="term" value="P:fatty acid biosynthetic process"/>
    <property type="evidence" value="ECO:0007669"/>
    <property type="project" value="TreeGrafter"/>
</dbReference>
<dbReference type="STRING" id="1121455.SAMN02745728_00669"/>
<evidence type="ECO:0000256" key="4">
    <source>
        <dbReference type="ARBA" id="ARBA00023315"/>
    </source>
</evidence>
<protein>
    <recommendedName>
        <fullName evidence="2 6">Malonyl CoA-acyl carrier protein transacylase</fullName>
        <ecNumber evidence="1 6">2.3.1.39</ecNumber>
    </recommendedName>
</protein>
<evidence type="ECO:0000256" key="7">
    <source>
        <dbReference type="PIRSR" id="PIRSR000446-1"/>
    </source>
</evidence>
<dbReference type="RefSeq" id="WP_072696360.1">
    <property type="nucleotide sequence ID" value="NZ_FRDI01000003.1"/>
</dbReference>
<dbReference type="FunFam" id="3.30.70.250:FF:000001">
    <property type="entry name" value="Malonyl CoA-acyl carrier protein transacylase"/>
    <property type="match status" value="1"/>
</dbReference>
<evidence type="ECO:0000256" key="1">
    <source>
        <dbReference type="ARBA" id="ARBA00013258"/>
    </source>
</evidence>
<dbReference type="Proteomes" id="UP000186469">
    <property type="component" value="Unassembled WGS sequence"/>
</dbReference>
<dbReference type="Gene3D" id="3.30.70.250">
    <property type="entry name" value="Malonyl-CoA ACP transacylase, ACP-binding"/>
    <property type="match status" value="1"/>
</dbReference>
<dbReference type="NCBIfam" id="TIGR00128">
    <property type="entry name" value="fabD"/>
    <property type="match status" value="1"/>
</dbReference>
<organism evidence="9 10">
    <name type="scientific">Desulfovibrio litoralis DSM 11393</name>
    <dbReference type="NCBI Taxonomy" id="1121455"/>
    <lineage>
        <taxon>Bacteria</taxon>
        <taxon>Pseudomonadati</taxon>
        <taxon>Thermodesulfobacteriota</taxon>
        <taxon>Desulfovibrionia</taxon>
        <taxon>Desulfovibrionales</taxon>
        <taxon>Desulfovibrionaceae</taxon>
        <taxon>Desulfovibrio</taxon>
    </lineage>
</organism>
<reference evidence="9 10" key="1">
    <citation type="submission" date="2016-12" db="EMBL/GenBank/DDBJ databases">
        <authorList>
            <person name="Song W.-J."/>
            <person name="Kurnit D.M."/>
        </authorList>
    </citation>
    <scope>NUCLEOTIDE SEQUENCE [LARGE SCALE GENOMIC DNA]</scope>
    <source>
        <strain evidence="9 10">DSM 11393</strain>
    </source>
</reference>
<feature type="active site" evidence="7">
    <location>
        <position position="90"/>
    </location>
</feature>
<comment type="similarity">
    <text evidence="6">Belongs to the fabD family.</text>
</comment>
<feature type="domain" description="Malonyl-CoA:ACP transacylase (MAT)" evidence="8">
    <location>
        <begin position="7"/>
        <end position="306"/>
    </location>
</feature>
<dbReference type="InterPro" id="IPR016035">
    <property type="entry name" value="Acyl_Trfase/lysoPLipase"/>
</dbReference>
<accession>A0A1M7SAG6</accession>
<sequence>MTKTALIFAGQGSQEPNMGRELAEKSTEIMNLWKEAEKISGIELRNIYWDANAEEQAKTQNLQPALTVVTLGLWLYGSSKLKPCCTAGHSLGEYSALVACGALNSQQVLQLVSLRGKLMTEADPSGKGAMAAIVKLPQAEVENLVEQAKTQSGKFIHIANYNTPMQYVVSGEKEAVEAIGELAKAAKGRSIPLAVSGAFHSPLMQEASNELNKAIDKLSFNNAKIPLWSNVLAQALTDHDQIKSALKMQMTGPVRWIDIIQNQWQSGVTQWLEFAPKAVLSKMTSQILDAKNLENTSYTSCSVGSSESLDAYLKTNQ</sequence>
<evidence type="ECO:0000256" key="3">
    <source>
        <dbReference type="ARBA" id="ARBA00022679"/>
    </source>
</evidence>
<name>A0A1M7SAG6_9BACT</name>
<dbReference type="InterPro" id="IPR016036">
    <property type="entry name" value="Malonyl_transacylase_ACP-bd"/>
</dbReference>
<evidence type="ECO:0000313" key="10">
    <source>
        <dbReference type="Proteomes" id="UP000186469"/>
    </source>
</evidence>
<comment type="catalytic activity">
    <reaction evidence="5 6">
        <text>holo-[ACP] + malonyl-CoA = malonyl-[ACP] + CoA</text>
        <dbReference type="Rhea" id="RHEA:41792"/>
        <dbReference type="Rhea" id="RHEA-COMP:9623"/>
        <dbReference type="Rhea" id="RHEA-COMP:9685"/>
        <dbReference type="ChEBI" id="CHEBI:57287"/>
        <dbReference type="ChEBI" id="CHEBI:57384"/>
        <dbReference type="ChEBI" id="CHEBI:64479"/>
        <dbReference type="ChEBI" id="CHEBI:78449"/>
        <dbReference type="EC" id="2.3.1.39"/>
    </reaction>
</comment>
<keyword evidence="4 6" id="KW-0012">Acyltransferase</keyword>
<proteinExistence type="inferred from homology"/>
<dbReference type="EC" id="2.3.1.39" evidence="1 6"/>
<dbReference type="PANTHER" id="PTHR42681">
    <property type="entry name" value="MALONYL-COA-ACYL CARRIER PROTEIN TRANSACYLASE, MITOCHONDRIAL"/>
    <property type="match status" value="1"/>
</dbReference>
<gene>
    <name evidence="9" type="ORF">SAMN02745728_00669</name>
</gene>
<dbReference type="GO" id="GO:0004314">
    <property type="term" value="F:[acyl-carrier-protein] S-malonyltransferase activity"/>
    <property type="evidence" value="ECO:0007669"/>
    <property type="project" value="UniProtKB-EC"/>
</dbReference>
<keyword evidence="10" id="KW-1185">Reference proteome</keyword>
<dbReference type="PANTHER" id="PTHR42681:SF1">
    <property type="entry name" value="MALONYL-COA-ACYL CARRIER PROTEIN TRANSACYLASE, MITOCHONDRIAL"/>
    <property type="match status" value="1"/>
</dbReference>
<dbReference type="InterPro" id="IPR004410">
    <property type="entry name" value="Malonyl_CoA-ACP_transAc_FabD"/>
</dbReference>
<dbReference type="Pfam" id="PF00698">
    <property type="entry name" value="Acyl_transf_1"/>
    <property type="match status" value="1"/>
</dbReference>
<evidence type="ECO:0000313" key="9">
    <source>
        <dbReference type="EMBL" id="SHN55418.1"/>
    </source>
</evidence>
<dbReference type="AlphaFoldDB" id="A0A1M7SAG6"/>
<evidence type="ECO:0000256" key="6">
    <source>
        <dbReference type="PIRNR" id="PIRNR000446"/>
    </source>
</evidence>
<dbReference type="InterPro" id="IPR014043">
    <property type="entry name" value="Acyl_transferase_dom"/>
</dbReference>
<dbReference type="InterPro" id="IPR024925">
    <property type="entry name" value="Malonyl_CoA-ACP_transAc"/>
</dbReference>
<dbReference type="OrthoDB" id="9808564at2"/>
<evidence type="ECO:0000259" key="8">
    <source>
        <dbReference type="SMART" id="SM00827"/>
    </source>
</evidence>
<dbReference type="SUPFAM" id="SSF52151">
    <property type="entry name" value="FabD/lysophospholipase-like"/>
    <property type="match status" value="1"/>
</dbReference>
<dbReference type="Gene3D" id="3.40.366.10">
    <property type="entry name" value="Malonyl-Coenzyme A Acyl Carrier Protein, domain 2"/>
    <property type="match status" value="1"/>
</dbReference>
<keyword evidence="3 6" id="KW-0808">Transferase</keyword>